<keyword evidence="2" id="KW-1185">Reference proteome</keyword>
<protein>
    <submittedName>
        <fullName evidence="1">Uncharacterized protein</fullName>
    </submittedName>
</protein>
<dbReference type="KEGG" id="bco:Bcell_4283"/>
<dbReference type="HOGENOM" id="CLU_2614543_0_0_9"/>
<evidence type="ECO:0000313" key="1">
    <source>
        <dbReference type="EMBL" id="ADU32510.1"/>
    </source>
</evidence>
<dbReference type="AlphaFoldDB" id="E6TZU4"/>
<name>E6TZU4_EVAC2</name>
<dbReference type="Proteomes" id="UP000001401">
    <property type="component" value="Chromosome"/>
</dbReference>
<organism evidence="1 2">
    <name type="scientific">Evansella cellulosilytica (strain ATCC 21833 / DSM 2522 / FERM P-1141 / JCM 9156 / N-4)</name>
    <name type="common">Bacillus cellulosilyticus</name>
    <dbReference type="NCBI Taxonomy" id="649639"/>
    <lineage>
        <taxon>Bacteria</taxon>
        <taxon>Bacillati</taxon>
        <taxon>Bacillota</taxon>
        <taxon>Bacilli</taxon>
        <taxon>Bacillales</taxon>
        <taxon>Bacillaceae</taxon>
        <taxon>Evansella</taxon>
    </lineage>
</organism>
<reference evidence="1 2" key="1">
    <citation type="submission" date="2010-12" db="EMBL/GenBank/DDBJ databases">
        <title>Complete sequence of Bacillus cellulosilyticus DSM 2522.</title>
        <authorList>
            <consortium name="US DOE Joint Genome Institute"/>
            <person name="Lucas S."/>
            <person name="Copeland A."/>
            <person name="Lapidus A."/>
            <person name="Cheng J.-F."/>
            <person name="Bruce D."/>
            <person name="Goodwin L."/>
            <person name="Pitluck S."/>
            <person name="Chertkov O."/>
            <person name="Detter J.C."/>
            <person name="Han C."/>
            <person name="Tapia R."/>
            <person name="Land M."/>
            <person name="Hauser L."/>
            <person name="Jeffries C."/>
            <person name="Kyrpides N."/>
            <person name="Ivanova N."/>
            <person name="Mikhailova N."/>
            <person name="Brumm P."/>
            <person name="Mead D."/>
            <person name="Woyke T."/>
        </authorList>
    </citation>
    <scope>NUCLEOTIDE SEQUENCE [LARGE SCALE GENOMIC DNA]</scope>
    <source>
        <strain evidence="2">ATCC 21833 / DSM 2522 / FERM P-1141 / JCM 9156 / N-4</strain>
    </source>
</reference>
<proteinExistence type="predicted"/>
<gene>
    <name evidence="1" type="ordered locus">Bcell_4283</name>
</gene>
<dbReference type="RefSeq" id="WP_013490836.1">
    <property type="nucleotide sequence ID" value="NC_014829.1"/>
</dbReference>
<sequence length="78" mass="9323">MAVINQLSLLAVIQLPNQSMVKYLFYDAKHVEAKNNKPEEYDFQIPELDELEEMFYQELLAENTYNEVDYEQLFWGDI</sequence>
<dbReference type="EMBL" id="CP002394">
    <property type="protein sequence ID" value="ADU32510.1"/>
    <property type="molecule type" value="Genomic_DNA"/>
</dbReference>
<dbReference type="STRING" id="649639.Bcell_4283"/>
<accession>E6TZU4</accession>
<evidence type="ECO:0000313" key="2">
    <source>
        <dbReference type="Proteomes" id="UP000001401"/>
    </source>
</evidence>